<dbReference type="Proteomes" id="UP001642409">
    <property type="component" value="Unassembled WGS sequence"/>
</dbReference>
<dbReference type="EMBL" id="CATOUU010000925">
    <property type="protein sequence ID" value="CAI9959945.1"/>
    <property type="molecule type" value="Genomic_DNA"/>
</dbReference>
<gene>
    <name evidence="4" type="ORF">HINF_LOCUS22208</name>
    <name evidence="2" type="ORF">HINF_LOCUS41072</name>
    <name evidence="3" type="ORF">HINF_LOCUS47590</name>
    <name evidence="5" type="ORF">HINF_LOCUS52547</name>
    <name evidence="6" type="ORF">HINF_LOCUS66059</name>
</gene>
<dbReference type="EMBL" id="CAXDID020000062">
    <property type="protein sequence ID" value="CAL6010700.1"/>
    <property type="molecule type" value="Genomic_DNA"/>
</dbReference>
<evidence type="ECO:0000313" key="5">
    <source>
        <dbReference type="EMBL" id="CAL6066636.1"/>
    </source>
</evidence>
<dbReference type="EMBL" id="CATOUU010000839">
    <property type="protein sequence ID" value="CAI9953427.1"/>
    <property type="molecule type" value="Genomic_DNA"/>
</dbReference>
<evidence type="ECO:0000313" key="7">
    <source>
        <dbReference type="Proteomes" id="UP001642409"/>
    </source>
</evidence>
<feature type="region of interest" description="Disordered" evidence="1">
    <location>
        <begin position="78"/>
        <end position="99"/>
    </location>
</feature>
<evidence type="ECO:0000313" key="3">
    <source>
        <dbReference type="EMBL" id="CAI9959945.1"/>
    </source>
</evidence>
<protein>
    <submittedName>
        <fullName evidence="4">Hypothetical_protein</fullName>
    </submittedName>
</protein>
<dbReference type="EMBL" id="CAXDID020000263">
    <property type="protein sequence ID" value="CAL6066636.1"/>
    <property type="molecule type" value="Genomic_DNA"/>
</dbReference>
<comment type="caution">
    <text evidence="3">The sequence shown here is derived from an EMBL/GenBank/DDBJ whole genome shotgun (WGS) entry which is preliminary data.</text>
</comment>
<evidence type="ECO:0000313" key="2">
    <source>
        <dbReference type="EMBL" id="CAI9953427.1"/>
    </source>
</evidence>
<keyword evidence="7" id="KW-1185">Reference proteome</keyword>
<dbReference type="AlphaFoldDB" id="A0AA86QZ04"/>
<accession>A0AA86QZ04</accession>
<reference evidence="3" key="1">
    <citation type="submission" date="2023-06" db="EMBL/GenBank/DDBJ databases">
        <authorList>
            <person name="Kurt Z."/>
        </authorList>
    </citation>
    <scope>NUCLEOTIDE SEQUENCE</scope>
</reference>
<evidence type="ECO:0000313" key="6">
    <source>
        <dbReference type="EMBL" id="CAL6092006.1"/>
    </source>
</evidence>
<proteinExistence type="predicted"/>
<dbReference type="EMBL" id="CAXDID020000440">
    <property type="protein sequence ID" value="CAL6092006.1"/>
    <property type="molecule type" value="Genomic_DNA"/>
</dbReference>
<organism evidence="3">
    <name type="scientific">Hexamita inflata</name>
    <dbReference type="NCBI Taxonomy" id="28002"/>
    <lineage>
        <taxon>Eukaryota</taxon>
        <taxon>Metamonada</taxon>
        <taxon>Diplomonadida</taxon>
        <taxon>Hexamitidae</taxon>
        <taxon>Hexamitinae</taxon>
        <taxon>Hexamita</taxon>
    </lineage>
</organism>
<name>A0AA86QZ04_9EUKA</name>
<reference evidence="4 7" key="2">
    <citation type="submission" date="2024-07" db="EMBL/GenBank/DDBJ databases">
        <authorList>
            <person name="Akdeniz Z."/>
        </authorList>
    </citation>
    <scope>NUCLEOTIDE SEQUENCE [LARGE SCALE GENOMIC DNA]</scope>
</reference>
<sequence>MTDIKSVQEYIEMKNQGKLQIQSLDFAGLVNGESQPDKTGNKEMKNPFEAVGLSSPSQQAIPLDSLYSIHMVEINQKPVDEPSDSSDIHQILSLSGEFQ</sequence>
<evidence type="ECO:0000313" key="4">
    <source>
        <dbReference type="EMBL" id="CAL6010700.1"/>
    </source>
</evidence>
<evidence type="ECO:0000256" key="1">
    <source>
        <dbReference type="SAM" id="MobiDB-lite"/>
    </source>
</evidence>